<protein>
    <submittedName>
        <fullName evidence="1">Uncharacterized protein</fullName>
    </submittedName>
</protein>
<dbReference type="AlphaFoldDB" id="A0A699JAN0"/>
<reference evidence="1" key="1">
    <citation type="journal article" date="2019" name="Sci. Rep.">
        <title>Draft genome of Tanacetum cinerariifolium, the natural source of mosquito coil.</title>
        <authorList>
            <person name="Yamashiro T."/>
            <person name="Shiraishi A."/>
            <person name="Satake H."/>
            <person name="Nakayama K."/>
        </authorList>
    </citation>
    <scope>NUCLEOTIDE SEQUENCE</scope>
</reference>
<feature type="non-terminal residue" evidence="1">
    <location>
        <position position="1"/>
    </location>
</feature>
<dbReference type="EMBL" id="BKCJ010388785">
    <property type="protein sequence ID" value="GFA22688.1"/>
    <property type="molecule type" value="Genomic_DNA"/>
</dbReference>
<name>A0A699JAN0_TANCI</name>
<comment type="caution">
    <text evidence="1">The sequence shown here is derived from an EMBL/GenBank/DDBJ whole genome shotgun (WGS) entry which is preliminary data.</text>
</comment>
<accession>A0A699JAN0</accession>
<proteinExistence type="predicted"/>
<sequence length="124" mass="14025">KSSGNTTSTSDHSIPNYEAVCYEEKSSSSTTSHYDLSLLEYESFHFDLSIDPLPPADRSDCHLEEFADELAHIISPPEEVERFDPFFSLTQSGDKTRVMKTPSFGFHHMSSPRPAAYLPKEVMY</sequence>
<evidence type="ECO:0000313" key="1">
    <source>
        <dbReference type="EMBL" id="GFA22688.1"/>
    </source>
</evidence>
<organism evidence="1">
    <name type="scientific">Tanacetum cinerariifolium</name>
    <name type="common">Dalmatian daisy</name>
    <name type="synonym">Chrysanthemum cinerariifolium</name>
    <dbReference type="NCBI Taxonomy" id="118510"/>
    <lineage>
        <taxon>Eukaryota</taxon>
        <taxon>Viridiplantae</taxon>
        <taxon>Streptophyta</taxon>
        <taxon>Embryophyta</taxon>
        <taxon>Tracheophyta</taxon>
        <taxon>Spermatophyta</taxon>
        <taxon>Magnoliopsida</taxon>
        <taxon>eudicotyledons</taxon>
        <taxon>Gunneridae</taxon>
        <taxon>Pentapetalae</taxon>
        <taxon>asterids</taxon>
        <taxon>campanulids</taxon>
        <taxon>Asterales</taxon>
        <taxon>Asteraceae</taxon>
        <taxon>Asteroideae</taxon>
        <taxon>Anthemideae</taxon>
        <taxon>Anthemidinae</taxon>
        <taxon>Tanacetum</taxon>
    </lineage>
</organism>
<gene>
    <name evidence="1" type="ORF">Tci_594660</name>
</gene>